<dbReference type="InterPro" id="IPR043129">
    <property type="entry name" value="ATPase_NBD"/>
</dbReference>
<dbReference type="SMART" id="SM00268">
    <property type="entry name" value="ACTIN"/>
    <property type="match status" value="1"/>
</dbReference>
<proteinExistence type="inferred from homology"/>
<protein>
    <recommendedName>
        <fullName evidence="8">Actin-related protein 6</fullName>
    </recommendedName>
</protein>
<dbReference type="EMBL" id="JBAMIC010000004">
    <property type="protein sequence ID" value="KAK7108011.1"/>
    <property type="molecule type" value="Genomic_DNA"/>
</dbReference>
<keyword evidence="10" id="KW-1185">Reference proteome</keyword>
<evidence type="ECO:0000256" key="7">
    <source>
        <dbReference type="ARBA" id="ARBA00023242"/>
    </source>
</evidence>
<dbReference type="PANTHER" id="PTHR11937">
    <property type="entry name" value="ACTIN"/>
    <property type="match status" value="1"/>
</dbReference>
<comment type="subcellular location">
    <subcellularLocation>
        <location evidence="3">Cytoplasm</location>
        <location evidence="3">Cytoskeleton</location>
    </subcellularLocation>
    <subcellularLocation>
        <location evidence="2">Nucleus</location>
    </subcellularLocation>
</comment>
<name>A0AAN9BKI0_9CAEN</name>
<sequence length="396" mass="46112">MATLVLDNGAGTAKVGYSTDKEPRIIPNCVMKAKNVRTRIFVGDQLEECKDLSSLFYLLPFQKGYLVNWDIERQVWDHMFGKDRYRVEFSDTNLIITEPFFNFQSIQEAMTEVLFEEYQFKALYRCNAPELSQYRYKYRYMESPLCTLVIDSGYSFTHIVPYCKGKKLRDAVTRINVGGKLLTNHLKEIISYRQLMVMDETCVVNQMKEDVCYVSSHFSQDMELARKKGPENTILREYVLPDFSHISRGYVRQKDDTTERKGEEQLIRMNNERFAVPELLFHPADVGIQEMGIPEAVIHVLSKLDEEMRPHLLNNIVLTGGNCHLPGFQDRLYRDIRSLASDEYDVNIFLPPNPITYAWEGGCLLAQDPDFENLVLTRQDYEEQGLSYALEKFDVW</sequence>
<dbReference type="Proteomes" id="UP001374579">
    <property type="component" value="Unassembled WGS sequence"/>
</dbReference>
<dbReference type="Gene3D" id="3.30.420.40">
    <property type="match status" value="2"/>
</dbReference>
<organism evidence="9 10">
    <name type="scientific">Littorina saxatilis</name>
    <dbReference type="NCBI Taxonomy" id="31220"/>
    <lineage>
        <taxon>Eukaryota</taxon>
        <taxon>Metazoa</taxon>
        <taxon>Spiralia</taxon>
        <taxon>Lophotrochozoa</taxon>
        <taxon>Mollusca</taxon>
        <taxon>Gastropoda</taxon>
        <taxon>Caenogastropoda</taxon>
        <taxon>Littorinimorpha</taxon>
        <taxon>Littorinoidea</taxon>
        <taxon>Littorinidae</taxon>
        <taxon>Littorina</taxon>
    </lineage>
</organism>
<dbReference type="FunFam" id="2.30.36.70:FF:000003">
    <property type="entry name" value="Actin-related protein 6"/>
    <property type="match status" value="1"/>
</dbReference>
<dbReference type="Gene3D" id="2.30.36.70">
    <property type="entry name" value="Actin, Chain A, domain 2"/>
    <property type="match status" value="1"/>
</dbReference>
<gene>
    <name evidence="9" type="ORF">V1264_015816</name>
</gene>
<evidence type="ECO:0000256" key="1">
    <source>
        <dbReference type="ARBA" id="ARBA00003520"/>
    </source>
</evidence>
<dbReference type="InterPro" id="IPR004000">
    <property type="entry name" value="Actin"/>
</dbReference>
<evidence type="ECO:0000256" key="2">
    <source>
        <dbReference type="ARBA" id="ARBA00004123"/>
    </source>
</evidence>
<reference evidence="9 10" key="1">
    <citation type="submission" date="2024-02" db="EMBL/GenBank/DDBJ databases">
        <title>Chromosome-scale genome assembly of the rough periwinkle Littorina saxatilis.</title>
        <authorList>
            <person name="De Jode A."/>
            <person name="Faria R."/>
            <person name="Formenti G."/>
            <person name="Sims Y."/>
            <person name="Smith T.P."/>
            <person name="Tracey A."/>
            <person name="Wood J.M.D."/>
            <person name="Zagrodzka Z.B."/>
            <person name="Johannesson K."/>
            <person name="Butlin R.K."/>
            <person name="Leder E.H."/>
        </authorList>
    </citation>
    <scope>NUCLEOTIDE SEQUENCE [LARGE SCALE GENOMIC DNA]</scope>
    <source>
        <strain evidence="9">Snail1</strain>
        <tissue evidence="9">Muscle</tissue>
    </source>
</reference>
<comment type="function">
    <text evidence="1">Actins are highly conserved proteins that are involved in various types of cell motility and are ubiquitously expressed in all eukaryotic cells.</text>
</comment>
<evidence type="ECO:0000256" key="4">
    <source>
        <dbReference type="ARBA" id="ARBA00005665"/>
    </source>
</evidence>
<keyword evidence="7" id="KW-0539">Nucleus</keyword>
<evidence type="ECO:0000313" key="10">
    <source>
        <dbReference type="Proteomes" id="UP001374579"/>
    </source>
</evidence>
<accession>A0AAN9BKI0</accession>
<dbReference type="FunFam" id="3.90.640.10:FF:000014">
    <property type="entry name" value="Putative actin-related protein 6"/>
    <property type="match status" value="1"/>
</dbReference>
<dbReference type="AlphaFoldDB" id="A0AAN9BKI0"/>
<dbReference type="Pfam" id="PF00022">
    <property type="entry name" value="Actin"/>
    <property type="match status" value="1"/>
</dbReference>
<dbReference type="SUPFAM" id="SSF53067">
    <property type="entry name" value="Actin-like ATPase domain"/>
    <property type="match status" value="2"/>
</dbReference>
<comment type="similarity">
    <text evidence="4">Belongs to the actin family. ARP6 subfamily.</text>
</comment>
<evidence type="ECO:0000256" key="8">
    <source>
        <dbReference type="ARBA" id="ARBA00074635"/>
    </source>
</evidence>
<dbReference type="GO" id="GO:0005634">
    <property type="term" value="C:nucleus"/>
    <property type="evidence" value="ECO:0007669"/>
    <property type="project" value="UniProtKB-SubCell"/>
</dbReference>
<dbReference type="Gene3D" id="3.90.640.10">
    <property type="entry name" value="Actin, Chain A, domain 4"/>
    <property type="match status" value="1"/>
</dbReference>
<evidence type="ECO:0000256" key="6">
    <source>
        <dbReference type="ARBA" id="ARBA00023212"/>
    </source>
</evidence>
<evidence type="ECO:0000313" key="9">
    <source>
        <dbReference type="EMBL" id="KAK7108011.1"/>
    </source>
</evidence>
<evidence type="ECO:0000256" key="5">
    <source>
        <dbReference type="ARBA" id="ARBA00022490"/>
    </source>
</evidence>
<comment type="caution">
    <text evidence="9">The sequence shown here is derived from an EMBL/GenBank/DDBJ whole genome shotgun (WGS) entry which is preliminary data.</text>
</comment>
<dbReference type="FunFam" id="3.30.420.40:FF:000058">
    <property type="entry name" value="Putative actin-related protein 5"/>
    <property type="match status" value="1"/>
</dbReference>
<dbReference type="GO" id="GO:0005856">
    <property type="term" value="C:cytoskeleton"/>
    <property type="evidence" value="ECO:0007669"/>
    <property type="project" value="UniProtKB-SubCell"/>
</dbReference>
<keyword evidence="6" id="KW-0206">Cytoskeleton</keyword>
<keyword evidence="5" id="KW-0963">Cytoplasm</keyword>
<dbReference type="CDD" id="cd10210">
    <property type="entry name" value="ASKHA_NBD_Arp6"/>
    <property type="match status" value="1"/>
</dbReference>
<evidence type="ECO:0000256" key="3">
    <source>
        <dbReference type="ARBA" id="ARBA00004245"/>
    </source>
</evidence>